<dbReference type="AlphaFoldDB" id="A0A9W7FX11"/>
<dbReference type="OrthoDB" id="250548at2759"/>
<keyword evidence="3" id="KW-1185">Reference proteome</keyword>
<organism evidence="2 3">
    <name type="scientific">Triparma retinervis</name>
    <dbReference type="NCBI Taxonomy" id="2557542"/>
    <lineage>
        <taxon>Eukaryota</taxon>
        <taxon>Sar</taxon>
        <taxon>Stramenopiles</taxon>
        <taxon>Ochrophyta</taxon>
        <taxon>Bolidophyceae</taxon>
        <taxon>Parmales</taxon>
        <taxon>Triparmaceae</taxon>
        <taxon>Triparma</taxon>
    </lineage>
</organism>
<dbReference type="InterPro" id="IPR019351">
    <property type="entry name" value="DUF2039"/>
</dbReference>
<name>A0A9W7FX11_9STRA</name>
<protein>
    <submittedName>
        <fullName evidence="2">Uncharacterized protein</fullName>
    </submittedName>
</protein>
<feature type="region of interest" description="Disordered" evidence="1">
    <location>
        <begin position="1"/>
        <end position="31"/>
    </location>
</feature>
<proteinExistence type="predicted"/>
<dbReference type="Pfam" id="PF10217">
    <property type="entry name" value="DUF2039"/>
    <property type="match status" value="1"/>
</dbReference>
<dbReference type="PANTHER" id="PTHR22876">
    <property type="entry name" value="ZGC:101016"/>
    <property type="match status" value="1"/>
</dbReference>
<feature type="compositionally biased region" description="Polar residues" evidence="1">
    <location>
        <begin position="1"/>
        <end position="13"/>
    </location>
</feature>
<accession>A0A9W7FX11</accession>
<gene>
    <name evidence="2" type="ORF">TrRE_jg2191</name>
</gene>
<dbReference type="PANTHER" id="PTHR22876:SF5">
    <property type="entry name" value="CHROMOSOME 9 OPEN READING FRAME 85"/>
    <property type="match status" value="1"/>
</dbReference>
<evidence type="ECO:0000256" key="1">
    <source>
        <dbReference type="SAM" id="MobiDB-lite"/>
    </source>
</evidence>
<dbReference type="Proteomes" id="UP001165082">
    <property type="component" value="Unassembled WGS sequence"/>
</dbReference>
<reference evidence="2" key="1">
    <citation type="submission" date="2022-07" db="EMBL/GenBank/DDBJ databases">
        <title>Genome analysis of Parmales, a sister group of diatoms, reveals the evolutionary specialization of diatoms from phago-mixotrophs to photoautotrophs.</title>
        <authorList>
            <person name="Ban H."/>
            <person name="Sato S."/>
            <person name="Yoshikawa S."/>
            <person name="Kazumasa Y."/>
            <person name="Nakamura Y."/>
            <person name="Ichinomiya M."/>
            <person name="Saitoh K."/>
            <person name="Sato N."/>
            <person name="Blanc-Mathieu R."/>
            <person name="Endo H."/>
            <person name="Kuwata A."/>
            <person name="Ogata H."/>
        </authorList>
    </citation>
    <scope>NUCLEOTIDE SEQUENCE</scope>
</reference>
<dbReference type="EMBL" id="BRXZ01006887">
    <property type="protein sequence ID" value="GMI21397.1"/>
    <property type="molecule type" value="Genomic_DNA"/>
</dbReference>
<comment type="caution">
    <text evidence="2">The sequence shown here is derived from an EMBL/GenBank/DDBJ whole genome shotgun (WGS) entry which is preliminary data.</text>
</comment>
<evidence type="ECO:0000313" key="2">
    <source>
        <dbReference type="EMBL" id="GMI21397.1"/>
    </source>
</evidence>
<feature type="non-terminal residue" evidence="2">
    <location>
        <position position="116"/>
    </location>
</feature>
<evidence type="ECO:0000313" key="3">
    <source>
        <dbReference type="Proteomes" id="UP001165082"/>
    </source>
</evidence>
<sequence length="116" mass="12872">MPRNSKGSLSSGAHSRAPAHQNGFAFKHNPNSKKTAKILSLPINNVCARCSSKLQWRKKYRKYKPLTQPKTCVDCKGKTVRAAYHVVCTPCGRKRGEGEGRIVCEMCLGPRDQEEG</sequence>